<accession>A0AAP0IL59</accession>
<comment type="caution">
    <text evidence="1">The sequence shown here is derived from an EMBL/GenBank/DDBJ whole genome shotgun (WGS) entry which is preliminary data.</text>
</comment>
<dbReference type="EMBL" id="JBBNAE010000006">
    <property type="protein sequence ID" value="KAK9116552.1"/>
    <property type="molecule type" value="Genomic_DNA"/>
</dbReference>
<organism evidence="1 2">
    <name type="scientific">Stephania japonica</name>
    <dbReference type="NCBI Taxonomy" id="461633"/>
    <lineage>
        <taxon>Eukaryota</taxon>
        <taxon>Viridiplantae</taxon>
        <taxon>Streptophyta</taxon>
        <taxon>Embryophyta</taxon>
        <taxon>Tracheophyta</taxon>
        <taxon>Spermatophyta</taxon>
        <taxon>Magnoliopsida</taxon>
        <taxon>Ranunculales</taxon>
        <taxon>Menispermaceae</taxon>
        <taxon>Menispermoideae</taxon>
        <taxon>Cissampelideae</taxon>
        <taxon>Stephania</taxon>
    </lineage>
</organism>
<proteinExistence type="predicted"/>
<keyword evidence="2" id="KW-1185">Reference proteome</keyword>
<reference evidence="1 2" key="1">
    <citation type="submission" date="2024-01" db="EMBL/GenBank/DDBJ databases">
        <title>Genome assemblies of Stephania.</title>
        <authorList>
            <person name="Yang L."/>
        </authorList>
    </citation>
    <scope>NUCLEOTIDE SEQUENCE [LARGE SCALE GENOMIC DNA]</scope>
    <source>
        <strain evidence="1">QJT</strain>
        <tissue evidence="1">Leaf</tissue>
    </source>
</reference>
<dbReference type="AlphaFoldDB" id="A0AAP0IL59"/>
<protein>
    <submittedName>
        <fullName evidence="1">Uncharacterized protein</fullName>
    </submittedName>
</protein>
<sequence length="109" mass="11416">MFQLTASPTYVLGTASWGRHRGDAVNVPMHDVTHIRCTGSGNVPFAYIGNKRCVACSRSSVPPNHCLADPGPVHYSSDPGPTTVVPVFGPCLSLAGLVPEFVSVAAELP</sequence>
<evidence type="ECO:0000313" key="1">
    <source>
        <dbReference type="EMBL" id="KAK9116552.1"/>
    </source>
</evidence>
<name>A0AAP0IL59_9MAGN</name>
<evidence type="ECO:0000313" key="2">
    <source>
        <dbReference type="Proteomes" id="UP001417504"/>
    </source>
</evidence>
<gene>
    <name evidence="1" type="ORF">Sjap_015499</name>
</gene>
<dbReference type="Proteomes" id="UP001417504">
    <property type="component" value="Unassembled WGS sequence"/>
</dbReference>